<keyword evidence="2" id="KW-1185">Reference proteome</keyword>
<dbReference type="RefSeq" id="WP_380894432.1">
    <property type="nucleotide sequence ID" value="NZ_JBHTKY010000001.1"/>
</dbReference>
<dbReference type="Proteomes" id="UP001597205">
    <property type="component" value="Unassembled WGS sequence"/>
</dbReference>
<dbReference type="EMBL" id="JBHTKY010000001">
    <property type="protein sequence ID" value="MFD1164193.1"/>
    <property type="molecule type" value="Genomic_DNA"/>
</dbReference>
<proteinExistence type="predicted"/>
<protein>
    <submittedName>
        <fullName evidence="1">Uncharacterized protein</fullName>
    </submittedName>
</protein>
<gene>
    <name evidence="1" type="ORF">ACFQ2C_01095</name>
</gene>
<name>A0ABW3RGR4_9SPHI</name>
<evidence type="ECO:0000313" key="2">
    <source>
        <dbReference type="Proteomes" id="UP001597205"/>
    </source>
</evidence>
<accession>A0ABW3RGR4</accession>
<evidence type="ECO:0000313" key="1">
    <source>
        <dbReference type="EMBL" id="MFD1164193.1"/>
    </source>
</evidence>
<comment type="caution">
    <text evidence="1">The sequence shown here is derived from an EMBL/GenBank/DDBJ whole genome shotgun (WGS) entry which is preliminary data.</text>
</comment>
<sequence>MNKNKIVTFRPVSFRSIFIDNQFDKDIFKKGYDQFFIHSLKEDKVHLRLPLPVHRKTVNDFLLITKGTCMRQVGIDSYELKAGDLLFVARSSVSSTEFMSEDIEGYYCLQR</sequence>
<organism evidence="1 2">
    <name type="scientific">Sphingobacterium daejeonense</name>
    <dbReference type="NCBI Taxonomy" id="371142"/>
    <lineage>
        <taxon>Bacteria</taxon>
        <taxon>Pseudomonadati</taxon>
        <taxon>Bacteroidota</taxon>
        <taxon>Sphingobacteriia</taxon>
        <taxon>Sphingobacteriales</taxon>
        <taxon>Sphingobacteriaceae</taxon>
        <taxon>Sphingobacterium</taxon>
    </lineage>
</organism>
<reference evidence="2" key="1">
    <citation type="journal article" date="2019" name="Int. J. Syst. Evol. Microbiol.">
        <title>The Global Catalogue of Microorganisms (GCM) 10K type strain sequencing project: providing services to taxonomists for standard genome sequencing and annotation.</title>
        <authorList>
            <consortium name="The Broad Institute Genomics Platform"/>
            <consortium name="The Broad Institute Genome Sequencing Center for Infectious Disease"/>
            <person name="Wu L."/>
            <person name="Ma J."/>
        </authorList>
    </citation>
    <scope>NUCLEOTIDE SEQUENCE [LARGE SCALE GENOMIC DNA]</scope>
    <source>
        <strain evidence="2">CCUG 52468</strain>
    </source>
</reference>